<dbReference type="EMBL" id="CBDS010000076">
    <property type="protein sequence ID" value="CDB46184.1"/>
    <property type="molecule type" value="Genomic_DNA"/>
</dbReference>
<name>R6II12_9FIRM</name>
<gene>
    <name evidence="1" type="ORF">BN533_01241</name>
</gene>
<evidence type="ECO:0008006" key="2">
    <source>
        <dbReference type="Google" id="ProtNLM"/>
    </source>
</evidence>
<accession>A0A3G9GYA5</accession>
<organism evidence="1">
    <name type="scientific">Phascolarctobacterium faecium</name>
    <dbReference type="NCBI Taxonomy" id="33025"/>
    <lineage>
        <taxon>Bacteria</taxon>
        <taxon>Bacillati</taxon>
        <taxon>Bacillota</taxon>
        <taxon>Negativicutes</taxon>
        <taxon>Acidaminococcales</taxon>
        <taxon>Acidaminococcaceae</taxon>
        <taxon>Phascolarctobacterium</taxon>
    </lineage>
</organism>
<reference evidence="1" key="1">
    <citation type="submission" date="2012-11" db="EMBL/GenBank/DDBJ databases">
        <title>Dependencies among metagenomic species, viruses, plasmids and units of genetic variation.</title>
        <authorList>
            <person name="Nielsen H.B."/>
            <person name="Almeida M."/>
            <person name="Juncker A.S."/>
            <person name="Rasmussen S."/>
            <person name="Li J."/>
            <person name="Sunagawa S."/>
            <person name="Plichta D."/>
            <person name="Gautier L."/>
            <person name="Le Chatelier E."/>
            <person name="Peletier E."/>
            <person name="Bonde I."/>
            <person name="Nielsen T."/>
            <person name="Manichanh C."/>
            <person name="Arumugam M."/>
            <person name="Batto J."/>
            <person name="Santos M.B.Q.D."/>
            <person name="Blom N."/>
            <person name="Borruel N."/>
            <person name="Burgdorf K.S."/>
            <person name="Boumezbeur F."/>
            <person name="Casellas F."/>
            <person name="Dore J."/>
            <person name="Guarner F."/>
            <person name="Hansen T."/>
            <person name="Hildebrand F."/>
            <person name="Kaas R.S."/>
            <person name="Kennedy S."/>
            <person name="Kristiansen K."/>
            <person name="Kultima J.R."/>
            <person name="Leonard P."/>
            <person name="Levenez F."/>
            <person name="Lund O."/>
            <person name="Moumen B."/>
            <person name="Le Paslier D."/>
            <person name="Pons N."/>
            <person name="Pedersen O."/>
            <person name="Prifti E."/>
            <person name="Qin J."/>
            <person name="Raes J."/>
            <person name="Tap J."/>
            <person name="Tims S."/>
            <person name="Ussery D.W."/>
            <person name="Yamada T."/>
            <person name="MetaHit consortium"/>
            <person name="Renault P."/>
            <person name="Sicheritz-Ponten T."/>
            <person name="Bork P."/>
            <person name="Wang J."/>
            <person name="Brunak S."/>
            <person name="Ehrlich S.D."/>
        </authorList>
    </citation>
    <scope>NUCLEOTIDE SEQUENCE [LARGE SCALE GENOMIC DNA]</scope>
</reference>
<proteinExistence type="predicted"/>
<dbReference type="HOGENOM" id="CLU_124953_0_0_9"/>
<comment type="caution">
    <text evidence="1">The sequence shown here is derived from an EMBL/GenBank/DDBJ whole genome shotgun (WGS) entry which is preliminary data.</text>
</comment>
<accession>R6II12</accession>
<dbReference type="RefSeq" id="WP_021718141.1">
    <property type="nucleotide sequence ID" value="NZ_AP019004.1"/>
</dbReference>
<sequence>MDMNQETKVTVIDDRLRQEEAETLCRWAAARAGVIVVAPLLGTMALIANDVYLVIKLGSVYEEEIGEKAAVSLLSSLGAYFVGSTLTTLIPFAPLQIPVAVGTTYALGRVVTEWLKAGKPADLSPFKTVYDDALREAKKNIELFKNDPKKDEPLGDESKKYDL</sequence>
<dbReference type="eggNOG" id="COG3597">
    <property type="taxonomic scope" value="Bacteria"/>
</dbReference>
<evidence type="ECO:0000313" key="1">
    <source>
        <dbReference type="EMBL" id="CDB46184.1"/>
    </source>
</evidence>
<dbReference type="AlphaFoldDB" id="R6II12"/>
<protein>
    <recommendedName>
        <fullName evidence="2">DUF697 domain-containing protein</fullName>
    </recommendedName>
</protein>
<dbReference type="GeneID" id="49405811"/>
<dbReference type="STRING" id="1262914.BN533_01241"/>